<dbReference type="RefSeq" id="WP_116061400.1">
    <property type="nucleotide sequence ID" value="NZ_QRDZ01000010.1"/>
</dbReference>
<dbReference type="PANTHER" id="PTHR18964">
    <property type="entry name" value="ROK (REPRESSOR, ORF, KINASE) FAMILY"/>
    <property type="match status" value="1"/>
</dbReference>
<dbReference type="OrthoDB" id="9796533at2"/>
<sequence length="375" mass="40700">MTLNSSEKQILELISFGQGRSRKKIAETLNLTQGTITNVTKNFLEQGLIVEGERVSSGMGRKEVLLYAHPHKFTYMGIDIGGHSVRFSLGNNGLELLHAHECLMVDLTPEEERGEALLRKIDEFLALCGTDAAAIDAIGIGITGIVDAVQQTVLNMPNAEHWDNLNLVSLLNERYRCPVFLDESGRTMALAEQMSGEARDIGDFIVVQVGYGIAAGIMIDGRPLRGVNNAAGLLGHITADPNGPRCSCGNYGCLENILTFPMLRNEFILRGGSGTLADAYRLNDKVALDVCLEAGQALGIALSNVVNLFNPETIYIGGPMFDVMPLLLDETKRTITLRANRFSTLTLKLERTSFGSRQGLIGALALAKIRLIQGL</sequence>
<dbReference type="InterPro" id="IPR000600">
    <property type="entry name" value="ROK"/>
</dbReference>
<dbReference type="Gene3D" id="1.10.10.10">
    <property type="entry name" value="Winged helix-like DNA-binding domain superfamily/Winged helix DNA-binding domain"/>
    <property type="match status" value="1"/>
</dbReference>
<evidence type="ECO:0000256" key="3">
    <source>
        <dbReference type="ARBA" id="ARBA00022629"/>
    </source>
</evidence>
<dbReference type="Gene3D" id="3.30.420.40">
    <property type="match status" value="2"/>
</dbReference>
<evidence type="ECO:0000256" key="1">
    <source>
        <dbReference type="ARBA" id="ARBA00002486"/>
    </source>
</evidence>
<keyword evidence="3" id="KW-0119">Carbohydrate metabolism</keyword>
<dbReference type="EMBL" id="QRDZ01000010">
    <property type="protein sequence ID" value="RED76935.1"/>
    <property type="molecule type" value="Genomic_DNA"/>
</dbReference>
<name>A0A3D9JSL5_9BACL</name>
<gene>
    <name evidence="4" type="ORF">DFP98_110158</name>
</gene>
<dbReference type="PANTHER" id="PTHR18964:SF149">
    <property type="entry name" value="BIFUNCTIONAL UDP-N-ACETYLGLUCOSAMINE 2-EPIMERASE_N-ACETYLMANNOSAMINE KINASE"/>
    <property type="match status" value="1"/>
</dbReference>
<organism evidence="4 5">
    <name type="scientific">Cohnella phaseoli</name>
    <dbReference type="NCBI Taxonomy" id="456490"/>
    <lineage>
        <taxon>Bacteria</taxon>
        <taxon>Bacillati</taxon>
        <taxon>Bacillota</taxon>
        <taxon>Bacilli</taxon>
        <taxon>Bacillales</taxon>
        <taxon>Paenibacillaceae</taxon>
        <taxon>Cohnella</taxon>
    </lineage>
</organism>
<evidence type="ECO:0000313" key="4">
    <source>
        <dbReference type="EMBL" id="RED76935.1"/>
    </source>
</evidence>
<evidence type="ECO:0000313" key="5">
    <source>
        <dbReference type="Proteomes" id="UP000256977"/>
    </source>
</evidence>
<accession>A0A3D9JSL5</accession>
<comment type="function">
    <text evidence="1">Transcriptional repressor of xylose-utilizing enzymes.</text>
</comment>
<dbReference type="SUPFAM" id="SSF46785">
    <property type="entry name" value="Winged helix' DNA-binding domain"/>
    <property type="match status" value="1"/>
</dbReference>
<proteinExistence type="inferred from homology"/>
<dbReference type="InterPro" id="IPR043129">
    <property type="entry name" value="ATPase_NBD"/>
</dbReference>
<dbReference type="GO" id="GO:0042732">
    <property type="term" value="P:D-xylose metabolic process"/>
    <property type="evidence" value="ECO:0007669"/>
    <property type="project" value="UniProtKB-KW"/>
</dbReference>
<reference evidence="4 5" key="1">
    <citation type="submission" date="2018-07" db="EMBL/GenBank/DDBJ databases">
        <title>Genomic Encyclopedia of Type Strains, Phase III (KMG-III): the genomes of soil and plant-associated and newly described type strains.</title>
        <authorList>
            <person name="Whitman W."/>
        </authorList>
    </citation>
    <scope>NUCLEOTIDE SEQUENCE [LARGE SCALE GENOMIC DNA]</scope>
    <source>
        <strain evidence="4 5">CECT 7287</strain>
    </source>
</reference>
<dbReference type="InterPro" id="IPR036390">
    <property type="entry name" value="WH_DNA-bd_sf"/>
</dbReference>
<keyword evidence="3" id="KW-0859">Xylose metabolism</keyword>
<protein>
    <submittedName>
        <fullName evidence="4">N-acetylglucosamine repressor</fullName>
    </submittedName>
</protein>
<evidence type="ECO:0000256" key="2">
    <source>
        <dbReference type="ARBA" id="ARBA00006479"/>
    </source>
</evidence>
<comment type="similarity">
    <text evidence="2">Belongs to the ROK (NagC/XylR) family.</text>
</comment>
<dbReference type="Pfam" id="PF00480">
    <property type="entry name" value="ROK"/>
    <property type="match status" value="1"/>
</dbReference>
<comment type="caution">
    <text evidence="4">The sequence shown here is derived from an EMBL/GenBank/DDBJ whole genome shotgun (WGS) entry which is preliminary data.</text>
</comment>
<keyword evidence="5" id="KW-1185">Reference proteome</keyword>
<dbReference type="InterPro" id="IPR036388">
    <property type="entry name" value="WH-like_DNA-bd_sf"/>
</dbReference>
<dbReference type="Proteomes" id="UP000256977">
    <property type="component" value="Unassembled WGS sequence"/>
</dbReference>
<dbReference type="AlphaFoldDB" id="A0A3D9JSL5"/>
<dbReference type="SUPFAM" id="SSF53067">
    <property type="entry name" value="Actin-like ATPase domain"/>
    <property type="match status" value="1"/>
</dbReference>